<dbReference type="PANTHER" id="PTHR43042">
    <property type="entry name" value="SAM-DEPENDENT METHYLTRANSFERASE"/>
    <property type="match status" value="1"/>
</dbReference>
<gene>
    <name evidence="5" type="ORF">IAB14_07365</name>
</gene>
<reference evidence="5" key="1">
    <citation type="submission" date="2020-10" db="EMBL/GenBank/DDBJ databases">
        <authorList>
            <person name="Gilroy R."/>
        </authorList>
    </citation>
    <scope>NUCLEOTIDE SEQUENCE</scope>
    <source>
        <strain evidence="5">23406</strain>
    </source>
</reference>
<dbReference type="InterPro" id="IPR019614">
    <property type="entry name" value="SAM-dep_methyl-trfase"/>
</dbReference>
<dbReference type="SUPFAM" id="SSF53335">
    <property type="entry name" value="S-adenosyl-L-methionine-dependent methyltransferases"/>
    <property type="match status" value="1"/>
</dbReference>
<dbReference type="PANTHER" id="PTHR43042:SF2">
    <property type="entry name" value="SAM-DEPENDENT METHYLTRANSFERASE"/>
    <property type="match status" value="1"/>
</dbReference>
<dbReference type="InterPro" id="IPR029063">
    <property type="entry name" value="SAM-dependent_MTases_sf"/>
</dbReference>
<evidence type="ECO:0000256" key="1">
    <source>
        <dbReference type="ARBA" id="ARBA00022603"/>
    </source>
</evidence>
<keyword evidence="3" id="KW-0949">S-adenosyl-L-methionine</keyword>
<proteinExistence type="predicted"/>
<evidence type="ECO:0000313" key="6">
    <source>
        <dbReference type="Proteomes" id="UP000886891"/>
    </source>
</evidence>
<evidence type="ECO:0000256" key="2">
    <source>
        <dbReference type="ARBA" id="ARBA00022679"/>
    </source>
</evidence>
<dbReference type="GO" id="GO:0008168">
    <property type="term" value="F:methyltransferase activity"/>
    <property type="evidence" value="ECO:0007669"/>
    <property type="project" value="UniProtKB-KW"/>
</dbReference>
<dbReference type="Pfam" id="PF10672">
    <property type="entry name" value="Methyltrans_SAM"/>
    <property type="match status" value="1"/>
</dbReference>
<dbReference type="EMBL" id="DVOH01000058">
    <property type="protein sequence ID" value="HIV00912.1"/>
    <property type="molecule type" value="Genomic_DNA"/>
</dbReference>
<dbReference type="Gene3D" id="2.60.40.1180">
    <property type="entry name" value="Golgi alpha-mannosidase II"/>
    <property type="match status" value="1"/>
</dbReference>
<organism evidence="5 6">
    <name type="scientific">Candidatus Stercoripulliclostridium merdipullorum</name>
    <dbReference type="NCBI Taxonomy" id="2840952"/>
    <lineage>
        <taxon>Bacteria</taxon>
        <taxon>Bacillati</taxon>
        <taxon>Bacillota</taxon>
        <taxon>Clostridia</taxon>
        <taxon>Eubacteriales</taxon>
        <taxon>Candidatus Stercoripulliclostridium</taxon>
    </lineage>
</organism>
<dbReference type="Gene3D" id="3.40.50.150">
    <property type="entry name" value="Vaccinia Virus protein VP39"/>
    <property type="match status" value="1"/>
</dbReference>
<dbReference type="AlphaFoldDB" id="A0A9D1SYH4"/>
<dbReference type="InterPro" id="IPR013780">
    <property type="entry name" value="Glyco_hydro_b"/>
</dbReference>
<dbReference type="CDD" id="cd02440">
    <property type="entry name" value="AdoMet_MTases"/>
    <property type="match status" value="1"/>
</dbReference>
<dbReference type="Proteomes" id="UP000886891">
    <property type="component" value="Unassembled WGS sequence"/>
</dbReference>
<reference evidence="5" key="2">
    <citation type="journal article" date="2021" name="PeerJ">
        <title>Extensive microbial diversity within the chicken gut microbiome revealed by metagenomics and culture.</title>
        <authorList>
            <person name="Gilroy R."/>
            <person name="Ravi A."/>
            <person name="Getino M."/>
            <person name="Pursley I."/>
            <person name="Horton D.L."/>
            <person name="Alikhan N.F."/>
            <person name="Baker D."/>
            <person name="Gharbi K."/>
            <person name="Hall N."/>
            <person name="Watson M."/>
            <person name="Adriaenssens E.M."/>
            <person name="Foster-Nyarko E."/>
            <person name="Jarju S."/>
            <person name="Secka A."/>
            <person name="Antonio M."/>
            <person name="Oren A."/>
            <person name="Chaudhuri R.R."/>
            <person name="La Ragione R."/>
            <person name="Hildebrand F."/>
            <person name="Pallen M.J."/>
        </authorList>
    </citation>
    <scope>NUCLEOTIDE SEQUENCE</scope>
    <source>
        <strain evidence="5">23406</strain>
    </source>
</reference>
<protein>
    <submittedName>
        <fullName evidence="5">Class I SAM-dependent methyltransferase</fullName>
    </submittedName>
</protein>
<keyword evidence="2" id="KW-0808">Transferase</keyword>
<comment type="caution">
    <text evidence="5">The sequence shown here is derived from an EMBL/GenBank/DDBJ whole genome shotgun (WGS) entry which is preliminary data.</text>
</comment>
<name>A0A9D1SYH4_9FIRM</name>
<dbReference type="GO" id="GO:0032259">
    <property type="term" value="P:methylation"/>
    <property type="evidence" value="ECO:0007669"/>
    <property type="project" value="UniProtKB-KW"/>
</dbReference>
<sequence>MRYTTEWTDYRVIQTGSGYKLEQFGSVTLLRPDPQIIWEAPFDLKQYPGLDAVYERSATGGGAWTIYNKIPAEFSVQWRSLKFRLKLMGFKHTGVFPEQGYNWGRFISLIEGAGRPIKVLNMFAYTGGATIACASAGASVTHVDAAKAMCERAGENARASGLKDRPIRYIVDDCVKFVEREIRRGNRYDAVIMDPPSYGRGPRGEMWKLEDKIYGLCRLTRSVLSDNPLFFHINSYTTGLQPTVMQNILNLVFDDTRSSVESYELGLPTDQPKIILPCGASALMTFSE</sequence>
<keyword evidence="1 5" id="KW-0489">Methyltransferase</keyword>
<evidence type="ECO:0000313" key="5">
    <source>
        <dbReference type="EMBL" id="HIV00912.1"/>
    </source>
</evidence>
<evidence type="ECO:0000259" key="4">
    <source>
        <dbReference type="Pfam" id="PF10672"/>
    </source>
</evidence>
<feature type="domain" description="S-adenosylmethionine-dependent methyltransferase" evidence="4">
    <location>
        <begin position="79"/>
        <end position="201"/>
    </location>
</feature>
<evidence type="ECO:0000256" key="3">
    <source>
        <dbReference type="ARBA" id="ARBA00022691"/>
    </source>
</evidence>
<accession>A0A9D1SYH4</accession>